<sequence>MKLWAVITGVALLLPFRLEAATCTVQPYDGTDYAVCEVDLNRDMLRLFLYEPDTERPYGYFGTLNAALEQQGFALGFATNAGMYHDNRAPVGLYIEDGETAQTVISNAGPGNFGLLPNGVLCLRDRRADVIETLRYIEEAPDCVSATQSGPMLVIDGELHPRFLRSSTSRYIRNGVGTSDDGTKAVFVISNSPVTFHTFGSFFRDHLGLRNALYFDGNVSRLRAPELGRNDIGFGALGPIIGVVEGQDLPELPVIEDVPQTENGDDDSGTLAPAADTLEE</sequence>
<organism evidence="4 5">
    <name type="scientific">Sulfitobacter undariae</name>
    <dbReference type="NCBI Taxonomy" id="1563671"/>
    <lineage>
        <taxon>Bacteria</taxon>
        <taxon>Pseudomonadati</taxon>
        <taxon>Pseudomonadota</taxon>
        <taxon>Alphaproteobacteria</taxon>
        <taxon>Rhodobacterales</taxon>
        <taxon>Roseobacteraceae</taxon>
        <taxon>Sulfitobacter</taxon>
    </lineage>
</organism>
<dbReference type="AlphaFoldDB" id="A0A7W6E427"/>
<dbReference type="EMBL" id="JACIEI010000005">
    <property type="protein sequence ID" value="MBB3994372.1"/>
    <property type="molecule type" value="Genomic_DNA"/>
</dbReference>
<dbReference type="InterPro" id="IPR018711">
    <property type="entry name" value="NAGPA"/>
</dbReference>
<feature type="signal peptide" evidence="2">
    <location>
        <begin position="1"/>
        <end position="20"/>
    </location>
</feature>
<feature type="region of interest" description="Disordered" evidence="1">
    <location>
        <begin position="257"/>
        <end position="280"/>
    </location>
</feature>
<evidence type="ECO:0000313" key="5">
    <source>
        <dbReference type="Proteomes" id="UP000530268"/>
    </source>
</evidence>
<gene>
    <name evidence="4" type="ORF">GGR95_002017</name>
</gene>
<evidence type="ECO:0000256" key="1">
    <source>
        <dbReference type="SAM" id="MobiDB-lite"/>
    </source>
</evidence>
<proteinExistence type="predicted"/>
<feature type="domain" description="Phosphodiester glycosidase" evidence="3">
    <location>
        <begin position="77"/>
        <end position="220"/>
    </location>
</feature>
<protein>
    <submittedName>
        <fullName evidence="4">Prepilin-type processing-associated H-X9-DG protein</fullName>
    </submittedName>
</protein>
<evidence type="ECO:0000256" key="2">
    <source>
        <dbReference type="SAM" id="SignalP"/>
    </source>
</evidence>
<evidence type="ECO:0000313" key="4">
    <source>
        <dbReference type="EMBL" id="MBB3994372.1"/>
    </source>
</evidence>
<keyword evidence="2" id="KW-0732">Signal</keyword>
<name>A0A7W6E427_9RHOB</name>
<dbReference type="Proteomes" id="UP000530268">
    <property type="component" value="Unassembled WGS sequence"/>
</dbReference>
<dbReference type="Pfam" id="PF09992">
    <property type="entry name" value="NAGPA"/>
    <property type="match status" value="1"/>
</dbReference>
<feature type="chain" id="PRO_5030975951" evidence="2">
    <location>
        <begin position="21"/>
        <end position="280"/>
    </location>
</feature>
<accession>A0A7W6E427</accession>
<comment type="caution">
    <text evidence="4">The sequence shown here is derived from an EMBL/GenBank/DDBJ whole genome shotgun (WGS) entry which is preliminary data.</text>
</comment>
<evidence type="ECO:0000259" key="3">
    <source>
        <dbReference type="Pfam" id="PF09992"/>
    </source>
</evidence>
<reference evidence="4 5" key="1">
    <citation type="submission" date="2020-08" db="EMBL/GenBank/DDBJ databases">
        <title>Genomic Encyclopedia of Type Strains, Phase IV (KMG-IV): sequencing the most valuable type-strain genomes for metagenomic binning, comparative biology and taxonomic classification.</title>
        <authorList>
            <person name="Goeker M."/>
        </authorList>
    </citation>
    <scope>NUCLEOTIDE SEQUENCE [LARGE SCALE GENOMIC DNA]</scope>
    <source>
        <strain evidence="4 5">DSM 102234</strain>
    </source>
</reference>
<keyword evidence="5" id="KW-1185">Reference proteome</keyword>
<dbReference type="RefSeq" id="WP_184565349.1">
    <property type="nucleotide sequence ID" value="NZ_JACIEI010000005.1"/>
</dbReference>